<feature type="active site" evidence="3">
    <location>
        <position position="46"/>
    </location>
</feature>
<comment type="similarity">
    <text evidence="1">Belongs to the PhzF family.</text>
</comment>
<proteinExistence type="inferred from homology"/>
<dbReference type="Pfam" id="PF02567">
    <property type="entry name" value="PhzC-PhzF"/>
    <property type="match status" value="1"/>
</dbReference>
<dbReference type="InterPro" id="IPR003719">
    <property type="entry name" value="Phenazine_PhzF-like"/>
</dbReference>
<dbReference type="PANTHER" id="PTHR13774">
    <property type="entry name" value="PHENAZINE BIOSYNTHESIS PROTEIN"/>
    <property type="match status" value="1"/>
</dbReference>
<name>A0A239GTS9_9FIRM</name>
<evidence type="ECO:0000256" key="2">
    <source>
        <dbReference type="ARBA" id="ARBA00023235"/>
    </source>
</evidence>
<evidence type="ECO:0000256" key="1">
    <source>
        <dbReference type="ARBA" id="ARBA00008270"/>
    </source>
</evidence>
<dbReference type="GO" id="GO:0005737">
    <property type="term" value="C:cytoplasm"/>
    <property type="evidence" value="ECO:0007669"/>
    <property type="project" value="TreeGrafter"/>
</dbReference>
<dbReference type="GO" id="GO:0016853">
    <property type="term" value="F:isomerase activity"/>
    <property type="evidence" value="ECO:0007669"/>
    <property type="project" value="UniProtKB-KW"/>
</dbReference>
<dbReference type="PANTHER" id="PTHR13774:SF17">
    <property type="entry name" value="PHENAZINE BIOSYNTHESIS-LIKE DOMAIN-CONTAINING PROTEIN"/>
    <property type="match status" value="1"/>
</dbReference>
<dbReference type="AlphaFoldDB" id="A0A239GTS9"/>
<evidence type="ECO:0000313" key="5">
    <source>
        <dbReference type="Proteomes" id="UP000198304"/>
    </source>
</evidence>
<organism evidence="4 5">
    <name type="scientific">Anaerovirgula multivorans</name>
    <dbReference type="NCBI Taxonomy" id="312168"/>
    <lineage>
        <taxon>Bacteria</taxon>
        <taxon>Bacillati</taxon>
        <taxon>Bacillota</taxon>
        <taxon>Clostridia</taxon>
        <taxon>Peptostreptococcales</taxon>
        <taxon>Natronincolaceae</taxon>
        <taxon>Anaerovirgula</taxon>
    </lineage>
</organism>
<keyword evidence="2" id="KW-0413">Isomerase</keyword>
<evidence type="ECO:0000313" key="4">
    <source>
        <dbReference type="EMBL" id="SNS72530.1"/>
    </source>
</evidence>
<dbReference type="SUPFAM" id="SSF54506">
    <property type="entry name" value="Diaminopimelate epimerase-like"/>
    <property type="match status" value="1"/>
</dbReference>
<dbReference type="NCBIfam" id="TIGR00654">
    <property type="entry name" value="PhzF_family"/>
    <property type="match status" value="1"/>
</dbReference>
<accession>A0A239GTS9</accession>
<protein>
    <submittedName>
        <fullName evidence="4">Phenazine biosynthesis protein PhzF family</fullName>
    </submittedName>
</protein>
<dbReference type="PIRSF" id="PIRSF016184">
    <property type="entry name" value="PhzC_PhzF"/>
    <property type="match status" value="1"/>
</dbReference>
<keyword evidence="5" id="KW-1185">Reference proteome</keyword>
<dbReference type="Gene3D" id="3.10.310.10">
    <property type="entry name" value="Diaminopimelate Epimerase, Chain A, domain 1"/>
    <property type="match status" value="2"/>
</dbReference>
<dbReference type="EMBL" id="FZOJ01000018">
    <property type="protein sequence ID" value="SNS72530.1"/>
    <property type="molecule type" value="Genomic_DNA"/>
</dbReference>
<evidence type="ECO:0000256" key="3">
    <source>
        <dbReference type="PIRSR" id="PIRSR016184-1"/>
    </source>
</evidence>
<gene>
    <name evidence="4" type="ORF">SAMN05446037_101886</name>
</gene>
<sequence>MRIAIYQIDAFTNIQFKGNPAAVCPLEAWIDNDLMQKIAAENNLSETAFFVKKGHDYELRWFTPKGEIDLCGHATLATAYVIFTYLDSSIANIKFHTMSGVLEVSKESDLLSMIFPSREGERCEAPEALVKGLGKKPIEVYKSRDYMVVFDTEKDILNLELNMDELKKLDAFGVIATAKGNEVDFVSRFFAPKAGVDEDPVTGSAHCTLVPYWKKKLNKNGFVALQLSERGGKLYCTDLGETVKISGEAVSYLEGYINV</sequence>
<reference evidence="4 5" key="1">
    <citation type="submission" date="2017-06" db="EMBL/GenBank/DDBJ databases">
        <authorList>
            <person name="Kim H.J."/>
            <person name="Triplett B.A."/>
        </authorList>
    </citation>
    <scope>NUCLEOTIDE SEQUENCE [LARGE SCALE GENOMIC DNA]</scope>
    <source>
        <strain evidence="4 5">SCA</strain>
    </source>
</reference>
<dbReference type="Proteomes" id="UP000198304">
    <property type="component" value="Unassembled WGS sequence"/>
</dbReference>
<dbReference type="RefSeq" id="WP_089283972.1">
    <property type="nucleotide sequence ID" value="NZ_FZOJ01000018.1"/>
</dbReference>
<dbReference type="OrthoDB" id="9788221at2"/>